<evidence type="ECO:0000256" key="7">
    <source>
        <dbReference type="ARBA" id="ARBA00023004"/>
    </source>
</evidence>
<dbReference type="Proteomes" id="UP000528286">
    <property type="component" value="Unassembled WGS sequence"/>
</dbReference>
<keyword evidence="9" id="KW-0234">DNA repair</keyword>
<keyword evidence="6" id="KW-0378">Hydrolase</keyword>
<evidence type="ECO:0000256" key="6">
    <source>
        <dbReference type="ARBA" id="ARBA00022801"/>
    </source>
</evidence>
<proteinExistence type="inferred from homology"/>
<protein>
    <recommendedName>
        <fullName evidence="2">Type-4 uracil-DNA glycosylase</fullName>
    </recommendedName>
</protein>
<keyword evidence="11" id="KW-0808">Transferase</keyword>
<evidence type="ECO:0000256" key="1">
    <source>
        <dbReference type="ARBA" id="ARBA00006521"/>
    </source>
</evidence>
<dbReference type="AlphaFoldDB" id="A0A7W6J9D3"/>
<accession>A0A7W6J9D3</accession>
<dbReference type="SMART" id="SM00987">
    <property type="entry name" value="UreE_C"/>
    <property type="match status" value="1"/>
</dbReference>
<keyword evidence="3" id="KW-0004">4Fe-4S</keyword>
<dbReference type="GO" id="GO:0097506">
    <property type="term" value="F:deaminated base DNA N-glycosylase activity"/>
    <property type="evidence" value="ECO:0007669"/>
    <property type="project" value="UniProtKB-ARBA"/>
</dbReference>
<dbReference type="GO" id="GO:0051539">
    <property type="term" value="F:4 iron, 4 sulfur cluster binding"/>
    <property type="evidence" value="ECO:0007669"/>
    <property type="project" value="UniProtKB-KW"/>
</dbReference>
<gene>
    <name evidence="11" type="ORF">GGR23_004430</name>
</gene>
<dbReference type="SUPFAM" id="SSF52141">
    <property type="entry name" value="Uracil-DNA glycosylase-like"/>
    <property type="match status" value="1"/>
</dbReference>
<dbReference type="GO" id="GO:0046872">
    <property type="term" value="F:metal ion binding"/>
    <property type="evidence" value="ECO:0007669"/>
    <property type="project" value="UniProtKB-KW"/>
</dbReference>
<dbReference type="NCBIfam" id="TIGR00758">
    <property type="entry name" value="UDG_fam4"/>
    <property type="match status" value="1"/>
</dbReference>
<keyword evidence="7" id="KW-0408">Iron</keyword>
<evidence type="ECO:0000313" key="12">
    <source>
        <dbReference type="Proteomes" id="UP000528286"/>
    </source>
</evidence>
<dbReference type="PANTHER" id="PTHR33693">
    <property type="entry name" value="TYPE-5 URACIL-DNA GLYCOSYLASE"/>
    <property type="match status" value="1"/>
</dbReference>
<evidence type="ECO:0000313" key="11">
    <source>
        <dbReference type="EMBL" id="MBB4067199.1"/>
    </source>
</evidence>
<sequence>MSSSIFHRGPALAGPQADGETLESVHQLATACERCDLYRNATQVVFGEGSPNASVILVGEQPGDKEDLAGRPFVGPAGHKLDICLAEAGIDRSQCYLTNAVKHFKFEERGKRRLHAKPNSGEIQRCAYWLAAEIRIVKPRLVVAMGATALASLLGRNVRVTRDRGKLFATPLGFPVLVTVHPSFLLRLPDPEEAAREQARFVDDLRKALPFFPAGPVLEGTGS</sequence>
<dbReference type="CDD" id="cd10030">
    <property type="entry name" value="UDG-F4_TTUDGA_SPO1dp_like"/>
    <property type="match status" value="1"/>
</dbReference>
<dbReference type="InterPro" id="IPR005122">
    <property type="entry name" value="Uracil-DNA_glycosylase-like"/>
</dbReference>
<dbReference type="Pfam" id="PF03167">
    <property type="entry name" value="UDG"/>
    <property type="match status" value="1"/>
</dbReference>
<keyword evidence="5" id="KW-0227">DNA damage</keyword>
<evidence type="ECO:0000256" key="2">
    <source>
        <dbReference type="ARBA" id="ARBA00019403"/>
    </source>
</evidence>
<evidence type="ECO:0000256" key="3">
    <source>
        <dbReference type="ARBA" id="ARBA00022485"/>
    </source>
</evidence>
<dbReference type="PANTHER" id="PTHR33693:SF9">
    <property type="entry name" value="TYPE-4 URACIL-DNA GLYCOSYLASE"/>
    <property type="match status" value="1"/>
</dbReference>
<dbReference type="NCBIfam" id="TIGR03914">
    <property type="entry name" value="UDG_fam_dom"/>
    <property type="match status" value="1"/>
</dbReference>
<reference evidence="11 12" key="1">
    <citation type="submission" date="2020-08" db="EMBL/GenBank/DDBJ databases">
        <title>Genomic Encyclopedia of Type Strains, Phase IV (KMG-IV): sequencing the most valuable type-strain genomes for metagenomic binning, comparative biology and taxonomic classification.</title>
        <authorList>
            <person name="Goeker M."/>
        </authorList>
    </citation>
    <scope>NUCLEOTIDE SEQUENCE [LARGE SCALE GENOMIC DNA]</scope>
    <source>
        <strain evidence="11 12">DSM 29853</strain>
    </source>
</reference>
<comment type="caution">
    <text evidence="11">The sequence shown here is derived from an EMBL/GenBank/DDBJ whole genome shotgun (WGS) entry which is preliminary data.</text>
</comment>
<keyword evidence="11" id="KW-0548">Nucleotidyltransferase</keyword>
<dbReference type="InterPro" id="IPR051536">
    <property type="entry name" value="UDG_Type-4/5"/>
</dbReference>
<dbReference type="Gene3D" id="3.40.470.10">
    <property type="entry name" value="Uracil-DNA glycosylase-like domain"/>
    <property type="match status" value="1"/>
</dbReference>
<keyword evidence="4" id="KW-0479">Metal-binding</keyword>
<keyword evidence="12" id="KW-1185">Reference proteome</keyword>
<dbReference type="InterPro" id="IPR005273">
    <property type="entry name" value="Ura-DNA_glyco_family4"/>
</dbReference>
<dbReference type="RefSeq" id="WP_183368437.1">
    <property type="nucleotide sequence ID" value="NZ_JACIEZ010000016.1"/>
</dbReference>
<name>A0A7W6J9D3_9HYPH</name>
<evidence type="ECO:0000256" key="8">
    <source>
        <dbReference type="ARBA" id="ARBA00023014"/>
    </source>
</evidence>
<evidence type="ECO:0000256" key="5">
    <source>
        <dbReference type="ARBA" id="ARBA00022763"/>
    </source>
</evidence>
<dbReference type="EMBL" id="JACIEZ010000016">
    <property type="protein sequence ID" value="MBB4067199.1"/>
    <property type="molecule type" value="Genomic_DNA"/>
</dbReference>
<evidence type="ECO:0000256" key="9">
    <source>
        <dbReference type="ARBA" id="ARBA00023204"/>
    </source>
</evidence>
<evidence type="ECO:0000256" key="4">
    <source>
        <dbReference type="ARBA" id="ARBA00022723"/>
    </source>
</evidence>
<dbReference type="GO" id="GO:0006281">
    <property type="term" value="P:DNA repair"/>
    <property type="evidence" value="ECO:0007669"/>
    <property type="project" value="UniProtKB-KW"/>
</dbReference>
<dbReference type="GO" id="GO:0016779">
    <property type="term" value="F:nucleotidyltransferase activity"/>
    <property type="evidence" value="ECO:0007669"/>
    <property type="project" value="UniProtKB-KW"/>
</dbReference>
<feature type="domain" description="Uracil-DNA glycosylase-like" evidence="10">
    <location>
        <begin position="46"/>
        <end position="206"/>
    </location>
</feature>
<organism evidence="11 12">
    <name type="scientific">Gellertiella hungarica</name>
    <dbReference type="NCBI Taxonomy" id="1572859"/>
    <lineage>
        <taxon>Bacteria</taxon>
        <taxon>Pseudomonadati</taxon>
        <taxon>Pseudomonadota</taxon>
        <taxon>Alphaproteobacteria</taxon>
        <taxon>Hyphomicrobiales</taxon>
        <taxon>Rhizobiaceae</taxon>
        <taxon>Gellertiella</taxon>
    </lineage>
</organism>
<comment type="similarity">
    <text evidence="1">Belongs to the uracil-DNA glycosylase (UDG) superfamily. Type 4 (UDGa) family.</text>
</comment>
<dbReference type="SMART" id="SM00986">
    <property type="entry name" value="UDG"/>
    <property type="match status" value="1"/>
</dbReference>
<evidence type="ECO:0000259" key="10">
    <source>
        <dbReference type="SMART" id="SM00986"/>
    </source>
</evidence>
<keyword evidence="8" id="KW-0411">Iron-sulfur</keyword>
<dbReference type="InterPro" id="IPR036895">
    <property type="entry name" value="Uracil-DNA_glycosylase-like_sf"/>
</dbReference>